<dbReference type="AlphaFoldDB" id="A0A9N9E378"/>
<comment type="caution">
    <text evidence="1">The sequence shown here is derived from an EMBL/GenBank/DDBJ whole genome shotgun (WGS) entry which is preliminary data.</text>
</comment>
<reference evidence="1" key="1">
    <citation type="submission" date="2021-06" db="EMBL/GenBank/DDBJ databases">
        <authorList>
            <person name="Kallberg Y."/>
            <person name="Tangrot J."/>
            <person name="Rosling A."/>
        </authorList>
    </citation>
    <scope>NUCLEOTIDE SEQUENCE</scope>
    <source>
        <strain evidence="1">FL130A</strain>
    </source>
</reference>
<feature type="non-terminal residue" evidence="1">
    <location>
        <position position="1"/>
    </location>
</feature>
<accession>A0A9N9E378</accession>
<evidence type="ECO:0000313" key="1">
    <source>
        <dbReference type="EMBL" id="CAG8656761.1"/>
    </source>
</evidence>
<keyword evidence="2" id="KW-1185">Reference proteome</keyword>
<dbReference type="EMBL" id="CAJVPS010010275">
    <property type="protein sequence ID" value="CAG8656761.1"/>
    <property type="molecule type" value="Genomic_DNA"/>
</dbReference>
<sequence>PDIPQLLQRALTSDQPHRAELSLKDLDNLSLMPGLTRELISDHRPTIRYRQYDDIFS</sequence>
<proteinExistence type="predicted"/>
<protein>
    <submittedName>
        <fullName evidence="1">7219_t:CDS:1</fullName>
    </submittedName>
</protein>
<gene>
    <name evidence="1" type="ORF">ALEPTO_LOCUS10192</name>
</gene>
<evidence type="ECO:0000313" key="2">
    <source>
        <dbReference type="Proteomes" id="UP000789508"/>
    </source>
</evidence>
<organism evidence="1 2">
    <name type="scientific">Ambispora leptoticha</name>
    <dbReference type="NCBI Taxonomy" id="144679"/>
    <lineage>
        <taxon>Eukaryota</taxon>
        <taxon>Fungi</taxon>
        <taxon>Fungi incertae sedis</taxon>
        <taxon>Mucoromycota</taxon>
        <taxon>Glomeromycotina</taxon>
        <taxon>Glomeromycetes</taxon>
        <taxon>Archaeosporales</taxon>
        <taxon>Ambisporaceae</taxon>
        <taxon>Ambispora</taxon>
    </lineage>
</organism>
<dbReference type="Proteomes" id="UP000789508">
    <property type="component" value="Unassembled WGS sequence"/>
</dbReference>
<name>A0A9N9E378_9GLOM</name>